<proteinExistence type="predicted"/>
<comment type="caution">
    <text evidence="3">The sequence shown here is derived from an EMBL/GenBank/DDBJ whole genome shotgun (WGS) entry which is preliminary data.</text>
</comment>
<reference evidence="3 4" key="1">
    <citation type="submission" date="2018-09" db="EMBL/GenBank/DDBJ databases">
        <title>Paenibacillus aracenensis nov. sp. isolated from a cave in southern Spain.</title>
        <authorList>
            <person name="Jurado V."/>
            <person name="Gutierrez-Patricio S."/>
            <person name="Gonzalez-Pimentel J.L."/>
            <person name="Miller A.Z."/>
            <person name="Laiz L."/>
            <person name="Saiz-Jimenez C."/>
        </authorList>
    </citation>
    <scope>NUCLEOTIDE SEQUENCE [LARGE SCALE GENOMIC DNA]</scope>
    <source>
        <strain evidence="3 4">JCM 19203</strain>
    </source>
</reference>
<feature type="transmembrane region" description="Helical" evidence="2">
    <location>
        <begin position="47"/>
        <end position="68"/>
    </location>
</feature>
<accession>A0A3A6PGE0</accession>
<dbReference type="EMBL" id="QXQB01000001">
    <property type="protein sequence ID" value="RJX40892.1"/>
    <property type="molecule type" value="Genomic_DNA"/>
</dbReference>
<organism evidence="3 4">
    <name type="scientific">Paenibacillus pinisoli</name>
    <dbReference type="NCBI Taxonomy" id="1276110"/>
    <lineage>
        <taxon>Bacteria</taxon>
        <taxon>Bacillati</taxon>
        <taxon>Bacillota</taxon>
        <taxon>Bacilli</taxon>
        <taxon>Bacillales</taxon>
        <taxon>Paenibacillaceae</taxon>
        <taxon>Paenibacillus</taxon>
    </lineage>
</organism>
<sequence length="235" mass="26076">MANMSGNKQINRLHLIYISVCFGIVVISILTVTIWHGEGAGTGLNNAATASSIVLAVVAIVMTIVDIAGQRNTIADLKETAKALEENLNKTNKSLEMVSTLESRLENSMNSLQKNHEELSRSISELQHRYESKGEDRIVEELEKLKKNISNSMPSQSTNSKELNDLRINSERQRQIRKAVRSFLEDKEGSSFSEILVSQELSEISAIPTELKAAMKYLLRIGGVIVSNGKYSIRN</sequence>
<keyword evidence="1" id="KW-0175">Coiled coil</keyword>
<feature type="coiled-coil region" evidence="1">
    <location>
        <begin position="67"/>
        <end position="129"/>
    </location>
</feature>
<dbReference type="Proteomes" id="UP000267798">
    <property type="component" value="Unassembled WGS sequence"/>
</dbReference>
<evidence type="ECO:0000313" key="4">
    <source>
        <dbReference type="Proteomes" id="UP000267798"/>
    </source>
</evidence>
<gene>
    <name evidence="3" type="ORF">D3P09_02400</name>
</gene>
<evidence type="ECO:0000256" key="1">
    <source>
        <dbReference type="SAM" id="Coils"/>
    </source>
</evidence>
<dbReference type="RefSeq" id="WP_120106874.1">
    <property type="nucleotide sequence ID" value="NZ_QXQB01000001.1"/>
</dbReference>
<dbReference type="OrthoDB" id="10012346at2"/>
<evidence type="ECO:0000256" key="2">
    <source>
        <dbReference type="SAM" id="Phobius"/>
    </source>
</evidence>
<dbReference type="AlphaFoldDB" id="A0A3A6PGE0"/>
<keyword evidence="2" id="KW-0472">Membrane</keyword>
<name>A0A3A6PGE0_9BACL</name>
<keyword evidence="4" id="KW-1185">Reference proteome</keyword>
<keyword evidence="2" id="KW-1133">Transmembrane helix</keyword>
<protein>
    <submittedName>
        <fullName evidence="3">Uncharacterized protein</fullName>
    </submittedName>
</protein>
<keyword evidence="2" id="KW-0812">Transmembrane</keyword>
<evidence type="ECO:0000313" key="3">
    <source>
        <dbReference type="EMBL" id="RJX40892.1"/>
    </source>
</evidence>
<feature type="transmembrane region" description="Helical" evidence="2">
    <location>
        <begin position="12"/>
        <end position="35"/>
    </location>
</feature>